<dbReference type="InterPro" id="IPR036170">
    <property type="entry name" value="YezG-like_sf"/>
</dbReference>
<dbReference type="InterPro" id="IPR006728">
    <property type="entry name" value="YezG-like"/>
</dbReference>
<comment type="caution">
    <text evidence="1">The sequence shown here is derived from an EMBL/GenBank/DDBJ whole genome shotgun (WGS) entry which is preliminary data.</text>
</comment>
<accession>A0A921ISG9</accession>
<dbReference type="Gene3D" id="3.30.500.20">
    <property type="entry name" value="BH3703-like domains"/>
    <property type="match status" value="1"/>
</dbReference>
<protein>
    <submittedName>
        <fullName evidence="1">Antitoxin YezG family protein</fullName>
    </submittedName>
</protein>
<dbReference type="EMBL" id="DYVF01000044">
    <property type="protein sequence ID" value="HJG31162.1"/>
    <property type="molecule type" value="Genomic_DNA"/>
</dbReference>
<gene>
    <name evidence="1" type="ORF">K8U80_07165</name>
</gene>
<sequence length="127" mass="14883">MSENAMLQNIVSILERTLPDAWESVVLYAEYLEDAFSIEYFVKTRVVDNYIKCFDIPDVSRPTLLNDFIEIDKVIAPEREALSPSKRWSTMTLVLQSNGKFRIDYDYPDVADSAYARKKKWKVRYLT</sequence>
<organism evidence="1 2">
    <name type="scientific">Collinsella ihumii</name>
    <dbReference type="NCBI Taxonomy" id="1720204"/>
    <lineage>
        <taxon>Bacteria</taxon>
        <taxon>Bacillati</taxon>
        <taxon>Actinomycetota</taxon>
        <taxon>Coriobacteriia</taxon>
        <taxon>Coriobacteriales</taxon>
        <taxon>Coriobacteriaceae</taxon>
        <taxon>Collinsella</taxon>
    </lineage>
</organism>
<dbReference type="Proteomes" id="UP000746751">
    <property type="component" value="Unassembled WGS sequence"/>
</dbReference>
<name>A0A921ISG9_9ACTN</name>
<dbReference type="Pfam" id="PF04634">
    <property type="entry name" value="YezG-like"/>
    <property type="match status" value="1"/>
</dbReference>
<dbReference type="AlphaFoldDB" id="A0A921ISG9"/>
<reference evidence="1" key="2">
    <citation type="submission" date="2021-09" db="EMBL/GenBank/DDBJ databases">
        <authorList>
            <person name="Gilroy R."/>
        </authorList>
    </citation>
    <scope>NUCLEOTIDE SEQUENCE</scope>
    <source>
        <strain evidence="1">ChiGjej2B2-7701</strain>
    </source>
</reference>
<reference evidence="1" key="1">
    <citation type="journal article" date="2021" name="PeerJ">
        <title>Extensive microbial diversity within the chicken gut microbiome revealed by metagenomics and culture.</title>
        <authorList>
            <person name="Gilroy R."/>
            <person name="Ravi A."/>
            <person name="Getino M."/>
            <person name="Pursley I."/>
            <person name="Horton D.L."/>
            <person name="Alikhan N.F."/>
            <person name="Baker D."/>
            <person name="Gharbi K."/>
            <person name="Hall N."/>
            <person name="Watson M."/>
            <person name="Adriaenssens E.M."/>
            <person name="Foster-Nyarko E."/>
            <person name="Jarju S."/>
            <person name="Secka A."/>
            <person name="Antonio M."/>
            <person name="Oren A."/>
            <person name="Chaudhuri R.R."/>
            <person name="La Ragione R."/>
            <person name="Hildebrand F."/>
            <person name="Pallen M.J."/>
        </authorList>
    </citation>
    <scope>NUCLEOTIDE SEQUENCE</scope>
    <source>
        <strain evidence="1">ChiGjej2B2-7701</strain>
    </source>
</reference>
<proteinExistence type="predicted"/>
<evidence type="ECO:0000313" key="2">
    <source>
        <dbReference type="Proteomes" id="UP000746751"/>
    </source>
</evidence>
<dbReference type="SUPFAM" id="SSF160424">
    <property type="entry name" value="BH3703-like"/>
    <property type="match status" value="1"/>
</dbReference>
<evidence type="ECO:0000313" key="1">
    <source>
        <dbReference type="EMBL" id="HJG31162.1"/>
    </source>
</evidence>